<dbReference type="AlphaFoldDB" id="A0A2S7XPU9"/>
<keyword evidence="2" id="KW-0378">Hydrolase</keyword>
<accession>A0A2S7XPU9</accession>
<dbReference type="Pfam" id="PF13361">
    <property type="entry name" value="UvrD_C"/>
    <property type="match status" value="1"/>
</dbReference>
<reference evidence="6 7" key="1">
    <citation type="submission" date="2018-01" db="EMBL/GenBank/DDBJ databases">
        <title>The complete genome sequence of Chromatium okenii LaCa, a purple sulfur bacterium with a turbulent life.</title>
        <authorList>
            <person name="Luedin S.M."/>
            <person name="Liechti N."/>
            <person name="Storelli N."/>
            <person name="Danza F."/>
            <person name="Wittwer M."/>
            <person name="Pothier J.F."/>
            <person name="Tonolla M.A."/>
        </authorList>
    </citation>
    <scope>NUCLEOTIDE SEQUENCE [LARGE SCALE GENOMIC DNA]</scope>
    <source>
        <strain evidence="6 7">LaCa</strain>
    </source>
</reference>
<keyword evidence="4" id="KW-0067">ATP-binding</keyword>
<dbReference type="GO" id="GO:0000725">
    <property type="term" value="P:recombinational repair"/>
    <property type="evidence" value="ECO:0007669"/>
    <property type="project" value="TreeGrafter"/>
</dbReference>
<dbReference type="Proteomes" id="UP000239936">
    <property type="component" value="Unassembled WGS sequence"/>
</dbReference>
<evidence type="ECO:0000256" key="4">
    <source>
        <dbReference type="ARBA" id="ARBA00022840"/>
    </source>
</evidence>
<dbReference type="RefSeq" id="WP_105074486.1">
    <property type="nucleotide sequence ID" value="NZ_PPGH01000037.1"/>
</dbReference>
<dbReference type="PANTHER" id="PTHR11070:SF23">
    <property type="entry name" value="RECBCD ENZYME SUBUNIT RECB"/>
    <property type="match status" value="1"/>
</dbReference>
<dbReference type="PROSITE" id="PS51217">
    <property type="entry name" value="UVRD_HELICASE_CTER"/>
    <property type="match status" value="1"/>
</dbReference>
<dbReference type="EMBL" id="PPGH01000037">
    <property type="protein sequence ID" value="PQJ95458.1"/>
    <property type="molecule type" value="Genomic_DNA"/>
</dbReference>
<evidence type="ECO:0000259" key="5">
    <source>
        <dbReference type="PROSITE" id="PS51217"/>
    </source>
</evidence>
<dbReference type="GO" id="GO:0009338">
    <property type="term" value="C:exodeoxyribonuclease V complex"/>
    <property type="evidence" value="ECO:0007669"/>
    <property type="project" value="TreeGrafter"/>
</dbReference>
<dbReference type="InterPro" id="IPR027417">
    <property type="entry name" value="P-loop_NTPase"/>
</dbReference>
<dbReference type="GO" id="GO:0005524">
    <property type="term" value="F:ATP binding"/>
    <property type="evidence" value="ECO:0007669"/>
    <property type="project" value="UniProtKB-KW"/>
</dbReference>
<dbReference type="InterPro" id="IPR014017">
    <property type="entry name" value="DNA_helicase_UvrD-like_C"/>
</dbReference>
<comment type="caution">
    <text evidence="6">The sequence shown here is derived from an EMBL/GenBank/DDBJ whole genome shotgun (WGS) entry which is preliminary data.</text>
</comment>
<dbReference type="InterPro" id="IPR000212">
    <property type="entry name" value="DNA_helicase_UvrD/REP"/>
</dbReference>
<evidence type="ECO:0000313" key="7">
    <source>
        <dbReference type="Proteomes" id="UP000239936"/>
    </source>
</evidence>
<dbReference type="Gene3D" id="1.10.486.10">
    <property type="entry name" value="PCRA, domain 4"/>
    <property type="match status" value="1"/>
</dbReference>
<evidence type="ECO:0000256" key="2">
    <source>
        <dbReference type="ARBA" id="ARBA00022801"/>
    </source>
</evidence>
<dbReference type="SUPFAM" id="SSF52540">
    <property type="entry name" value="P-loop containing nucleoside triphosphate hydrolases"/>
    <property type="match status" value="1"/>
</dbReference>
<proteinExistence type="predicted"/>
<name>A0A2S7XPU9_9GAMM</name>
<evidence type="ECO:0000313" key="6">
    <source>
        <dbReference type="EMBL" id="PQJ95458.1"/>
    </source>
</evidence>
<dbReference type="GO" id="GO:0005829">
    <property type="term" value="C:cytosol"/>
    <property type="evidence" value="ECO:0007669"/>
    <property type="project" value="TreeGrafter"/>
</dbReference>
<keyword evidence="3" id="KW-0347">Helicase</keyword>
<dbReference type="OrthoDB" id="9810135at2"/>
<evidence type="ECO:0000256" key="3">
    <source>
        <dbReference type="ARBA" id="ARBA00022806"/>
    </source>
</evidence>
<dbReference type="PANTHER" id="PTHR11070">
    <property type="entry name" value="UVRD / RECB / PCRA DNA HELICASE FAMILY MEMBER"/>
    <property type="match status" value="1"/>
</dbReference>
<sequence>MDEQPVSPGVTASRWRLRLHPTGTWFAQAAEGKAGFIDGEVFQPLRGQDIAILVHTGTEAQIMREALAARRIHSVYLSDRESVFQTEEAKDLLHWLRAVAAPTDDRVVCAALGTNTLALPLEHLAQLQQDELAWEAQIERFRGYQLLWQQQGVLTMLRQLLHDFALPAQLLQQPNGERILTNLLHLSEWLQQSATALDGEQALIWHLTAHLDSSGDEFIQRLESDAELVKVITIHKAKGLEYPLVLLPFICHWKEVDDKTRQVLYRNGTQTFLEVAGKNSLRKRGKQRMKRD</sequence>
<organism evidence="6 7">
    <name type="scientific">Chromatium okenii</name>
    <dbReference type="NCBI Taxonomy" id="61644"/>
    <lineage>
        <taxon>Bacteria</taxon>
        <taxon>Pseudomonadati</taxon>
        <taxon>Pseudomonadota</taxon>
        <taxon>Gammaproteobacteria</taxon>
        <taxon>Chromatiales</taxon>
        <taxon>Chromatiaceae</taxon>
        <taxon>Chromatium</taxon>
    </lineage>
</organism>
<keyword evidence="1" id="KW-0547">Nucleotide-binding</keyword>
<feature type="domain" description="UvrD-like helicase C-terminal" evidence="5">
    <location>
        <begin position="1"/>
        <end position="239"/>
    </location>
</feature>
<evidence type="ECO:0000256" key="1">
    <source>
        <dbReference type="ARBA" id="ARBA00022741"/>
    </source>
</evidence>
<keyword evidence="7" id="KW-1185">Reference proteome</keyword>
<protein>
    <recommendedName>
        <fullName evidence="5">UvrD-like helicase C-terminal domain-containing protein</fullName>
    </recommendedName>
</protein>
<dbReference type="GO" id="GO:0003677">
    <property type="term" value="F:DNA binding"/>
    <property type="evidence" value="ECO:0007669"/>
    <property type="project" value="InterPro"/>
</dbReference>
<gene>
    <name evidence="6" type="ORF">CXB77_14785</name>
</gene>
<dbReference type="GO" id="GO:0016787">
    <property type="term" value="F:hydrolase activity"/>
    <property type="evidence" value="ECO:0007669"/>
    <property type="project" value="UniProtKB-KW"/>
</dbReference>
<dbReference type="GO" id="GO:0043138">
    <property type="term" value="F:3'-5' DNA helicase activity"/>
    <property type="evidence" value="ECO:0007669"/>
    <property type="project" value="TreeGrafter"/>
</dbReference>